<reference evidence="1" key="2">
    <citation type="submission" date="2022-01" db="EMBL/GenBank/DDBJ databases">
        <authorList>
            <person name="Yamashiro T."/>
            <person name="Shiraishi A."/>
            <person name="Satake H."/>
            <person name="Nakayama K."/>
        </authorList>
    </citation>
    <scope>NUCLEOTIDE SEQUENCE</scope>
</reference>
<accession>A0ABQ5FGS0</accession>
<evidence type="ECO:0000313" key="2">
    <source>
        <dbReference type="EMBL" id="GJT96599.1"/>
    </source>
</evidence>
<dbReference type="EMBL" id="BQNB010020497">
    <property type="protein sequence ID" value="GJT96599.1"/>
    <property type="molecule type" value="Genomic_DNA"/>
</dbReference>
<proteinExistence type="predicted"/>
<gene>
    <name evidence="1" type="ORF">Tco_1005902</name>
    <name evidence="2" type="ORF">Tco_1092117</name>
</gene>
<organism evidence="1 3">
    <name type="scientific">Tanacetum coccineum</name>
    <dbReference type="NCBI Taxonomy" id="301880"/>
    <lineage>
        <taxon>Eukaryota</taxon>
        <taxon>Viridiplantae</taxon>
        <taxon>Streptophyta</taxon>
        <taxon>Embryophyta</taxon>
        <taxon>Tracheophyta</taxon>
        <taxon>Spermatophyta</taxon>
        <taxon>Magnoliopsida</taxon>
        <taxon>eudicotyledons</taxon>
        <taxon>Gunneridae</taxon>
        <taxon>Pentapetalae</taxon>
        <taxon>asterids</taxon>
        <taxon>campanulids</taxon>
        <taxon>Asterales</taxon>
        <taxon>Asteraceae</taxon>
        <taxon>Asteroideae</taxon>
        <taxon>Anthemideae</taxon>
        <taxon>Anthemidinae</taxon>
        <taxon>Tanacetum</taxon>
    </lineage>
</organism>
<comment type="caution">
    <text evidence="1">The sequence shown here is derived from an EMBL/GenBank/DDBJ whole genome shotgun (WGS) entry which is preliminary data.</text>
</comment>
<protein>
    <submittedName>
        <fullName evidence="1">Uncharacterized protein</fullName>
    </submittedName>
</protein>
<dbReference type="EMBL" id="BQNB010017370">
    <property type="protein sequence ID" value="GJT62369.1"/>
    <property type="molecule type" value="Genomic_DNA"/>
</dbReference>
<name>A0ABQ5FGS0_9ASTR</name>
<evidence type="ECO:0000313" key="3">
    <source>
        <dbReference type="Proteomes" id="UP001151760"/>
    </source>
</evidence>
<evidence type="ECO:0000313" key="1">
    <source>
        <dbReference type="EMBL" id="GJT62369.1"/>
    </source>
</evidence>
<reference evidence="1" key="1">
    <citation type="journal article" date="2022" name="Int. J. Mol. Sci.">
        <title>Draft Genome of Tanacetum Coccineum: Genomic Comparison of Closely Related Tanacetum-Family Plants.</title>
        <authorList>
            <person name="Yamashiro T."/>
            <person name="Shiraishi A."/>
            <person name="Nakayama K."/>
            <person name="Satake H."/>
        </authorList>
    </citation>
    <scope>NUCLEOTIDE SEQUENCE</scope>
</reference>
<sequence length="167" mass="18878">MVVVVEGMNEVLSWFVVVGYRNVTTAVKNDIHVIIASKPDHPPSGKLETTKLEYDWENLTDMVKRAVEIETVGEGVDEIDKLAELTDEMQLKQEDQGCVHASTNFNCILLEWASAGLAYIFFSLVTPSSVIEGSKQWILFQRMQHGGWLSPPERSDLSDKRRHCDIK</sequence>
<keyword evidence="3" id="KW-1185">Reference proteome</keyword>
<dbReference type="Proteomes" id="UP001151760">
    <property type="component" value="Unassembled WGS sequence"/>
</dbReference>